<dbReference type="Gene3D" id="3.90.950.10">
    <property type="match status" value="1"/>
</dbReference>
<evidence type="ECO:0000256" key="2">
    <source>
        <dbReference type="ARBA" id="ARBA00022801"/>
    </source>
</evidence>
<evidence type="ECO:0000313" key="5">
    <source>
        <dbReference type="EMBL" id="QFQ12160.1"/>
    </source>
</evidence>
<evidence type="ECO:0000256" key="1">
    <source>
        <dbReference type="ARBA" id="ARBA00001968"/>
    </source>
</evidence>
<comment type="cofactor">
    <cofactor evidence="1 4">
        <name>a divalent metal cation</name>
        <dbReference type="ChEBI" id="CHEBI:60240"/>
    </cofactor>
</comment>
<dbReference type="Pfam" id="PF02545">
    <property type="entry name" value="Maf"/>
    <property type="match status" value="1"/>
</dbReference>
<keyword evidence="2 4" id="KW-0378">Hydrolase</keyword>
<organism evidence="5 6">
    <name type="scientific">Pseudoprevotella muciniphila</name>
    <dbReference type="NCBI Taxonomy" id="2133944"/>
    <lineage>
        <taxon>Bacteria</taxon>
        <taxon>Pseudomonadati</taxon>
        <taxon>Bacteroidota</taxon>
        <taxon>Bacteroidia</taxon>
        <taxon>Bacteroidales</taxon>
        <taxon>Prevotellaceae</taxon>
        <taxon>Pseudoprevotella</taxon>
    </lineage>
</organism>
<dbReference type="HAMAP" id="MF_00528">
    <property type="entry name" value="Maf"/>
    <property type="match status" value="1"/>
</dbReference>
<keyword evidence="4" id="KW-0963">Cytoplasm</keyword>
<dbReference type="RefSeq" id="WP_111898546.1">
    <property type="nucleotide sequence ID" value="NZ_CP033459.1"/>
</dbReference>
<dbReference type="OrthoDB" id="9807767at2"/>
<comment type="caution">
    <text evidence="4">Lacks conserved residue(s) required for the propagation of feature annotation.</text>
</comment>
<dbReference type="CDD" id="cd00555">
    <property type="entry name" value="Maf"/>
    <property type="match status" value="1"/>
</dbReference>
<comment type="function">
    <text evidence="4">Nucleoside triphosphate pyrophosphatase that hydrolyzes dTTP and UTP. May have a dual role in cell division arrest and in preventing the incorporation of modified nucleotides into cellular nucleic acids.</text>
</comment>
<dbReference type="KEGG" id="alq:C7Y71_003500"/>
<dbReference type="GO" id="GO:0005737">
    <property type="term" value="C:cytoplasm"/>
    <property type="evidence" value="ECO:0007669"/>
    <property type="project" value="UniProtKB-SubCell"/>
</dbReference>
<feature type="site" description="Important for substrate specificity" evidence="4">
    <location>
        <position position="158"/>
    </location>
</feature>
<comment type="similarity">
    <text evidence="4">Belongs to the Maf family. YhdE subfamily.</text>
</comment>
<evidence type="ECO:0000256" key="3">
    <source>
        <dbReference type="ARBA" id="ARBA00023080"/>
    </source>
</evidence>
<comment type="catalytic activity">
    <reaction evidence="4">
        <text>UTP + H2O = UMP + diphosphate + H(+)</text>
        <dbReference type="Rhea" id="RHEA:29395"/>
        <dbReference type="ChEBI" id="CHEBI:15377"/>
        <dbReference type="ChEBI" id="CHEBI:15378"/>
        <dbReference type="ChEBI" id="CHEBI:33019"/>
        <dbReference type="ChEBI" id="CHEBI:46398"/>
        <dbReference type="ChEBI" id="CHEBI:57865"/>
        <dbReference type="EC" id="3.6.1.9"/>
    </reaction>
</comment>
<dbReference type="EC" id="3.6.1.9" evidence="4"/>
<dbReference type="EMBL" id="CP033459">
    <property type="protein sequence ID" value="QFQ12160.1"/>
    <property type="molecule type" value="Genomic_DNA"/>
</dbReference>
<keyword evidence="6" id="KW-1185">Reference proteome</keyword>
<proteinExistence type="inferred from homology"/>
<reference evidence="5 6" key="1">
    <citation type="submission" date="2018-11" db="EMBL/GenBank/DDBJ databases">
        <authorList>
            <person name="Na S.W."/>
            <person name="Baik M."/>
        </authorList>
    </citation>
    <scope>NUCLEOTIDE SEQUENCE [LARGE SCALE GENOMIC DNA]</scope>
    <source>
        <strain evidence="5 6">E39</strain>
    </source>
</reference>
<feature type="active site" description="Proton acceptor" evidence="4">
    <location>
        <position position="75"/>
    </location>
</feature>
<dbReference type="PANTHER" id="PTHR43213:SF5">
    <property type="entry name" value="BIFUNCTIONAL DTTP_UTP PYROPHOSPHATASE_METHYLTRANSFERASE PROTEIN-RELATED"/>
    <property type="match status" value="1"/>
</dbReference>
<dbReference type="GO" id="GO:0009117">
    <property type="term" value="P:nucleotide metabolic process"/>
    <property type="evidence" value="ECO:0007669"/>
    <property type="project" value="UniProtKB-KW"/>
</dbReference>
<comment type="catalytic activity">
    <reaction evidence="4">
        <text>dTTP + H2O = dTMP + diphosphate + H(+)</text>
        <dbReference type="Rhea" id="RHEA:28534"/>
        <dbReference type="ChEBI" id="CHEBI:15377"/>
        <dbReference type="ChEBI" id="CHEBI:15378"/>
        <dbReference type="ChEBI" id="CHEBI:33019"/>
        <dbReference type="ChEBI" id="CHEBI:37568"/>
        <dbReference type="ChEBI" id="CHEBI:63528"/>
        <dbReference type="EC" id="3.6.1.9"/>
    </reaction>
</comment>
<comment type="subcellular location">
    <subcellularLocation>
        <location evidence="4">Cytoplasm</location>
    </subcellularLocation>
</comment>
<dbReference type="GO" id="GO:0036221">
    <property type="term" value="F:UTP diphosphatase activity"/>
    <property type="evidence" value="ECO:0007669"/>
    <property type="project" value="RHEA"/>
</dbReference>
<sequence>MTPIEYNIILASNSPRRKQLLEQLGLKFSVRVLPDIDETWPDHLRGEDIVRHISTKKAEAYRPTLAAGDLVITADTSVMLRGKVLGKPADKAEAKRMLAFLAGKTHKVMTGVTVMTREHTETIVVTTKVTFAPLSEHEIDYYVERFNPIDKAGAYGIQEWIGMVAVERIEGSYWNVIGLPVQQLYRLLKKFGI</sequence>
<evidence type="ECO:0000256" key="4">
    <source>
        <dbReference type="HAMAP-Rule" id="MF_00528"/>
    </source>
</evidence>
<dbReference type="InterPro" id="IPR029001">
    <property type="entry name" value="ITPase-like_fam"/>
</dbReference>
<dbReference type="PANTHER" id="PTHR43213">
    <property type="entry name" value="BIFUNCTIONAL DTTP/UTP PYROPHOSPHATASE/METHYLTRANSFERASE PROTEIN-RELATED"/>
    <property type="match status" value="1"/>
</dbReference>
<name>A0A5P8E5H3_9BACT</name>
<dbReference type="SUPFAM" id="SSF52972">
    <property type="entry name" value="ITPase-like"/>
    <property type="match status" value="1"/>
</dbReference>
<accession>A0A5P8E5H3</accession>
<gene>
    <name evidence="5" type="primary">maf</name>
    <name evidence="5" type="ORF">C7Y71_003500</name>
</gene>
<protein>
    <recommendedName>
        <fullName evidence="4">dTTP/UTP pyrophosphatase</fullName>
        <shortName evidence="4">dTTPase/UTPase</shortName>
        <ecNumber evidence="4">3.6.1.9</ecNumber>
    </recommendedName>
    <alternativeName>
        <fullName evidence="4">Nucleoside triphosphate pyrophosphatase</fullName>
    </alternativeName>
    <alternativeName>
        <fullName evidence="4">Nucleotide pyrophosphatase</fullName>
        <shortName evidence="4">Nucleotide PPase</shortName>
    </alternativeName>
</protein>
<dbReference type="PIRSF" id="PIRSF006305">
    <property type="entry name" value="Maf"/>
    <property type="match status" value="1"/>
</dbReference>
<dbReference type="Proteomes" id="UP000249375">
    <property type="component" value="Chromosome"/>
</dbReference>
<dbReference type="InterPro" id="IPR003697">
    <property type="entry name" value="Maf-like"/>
</dbReference>
<dbReference type="GO" id="GO:0036218">
    <property type="term" value="F:dTTP diphosphatase activity"/>
    <property type="evidence" value="ECO:0007669"/>
    <property type="project" value="RHEA"/>
</dbReference>
<dbReference type="AlphaFoldDB" id="A0A5P8E5H3"/>
<dbReference type="NCBIfam" id="TIGR00172">
    <property type="entry name" value="maf"/>
    <property type="match status" value="1"/>
</dbReference>
<evidence type="ECO:0000313" key="6">
    <source>
        <dbReference type="Proteomes" id="UP000249375"/>
    </source>
</evidence>
<feature type="site" description="Important for substrate specificity" evidence="4">
    <location>
        <position position="76"/>
    </location>
</feature>
<feature type="site" description="Important for substrate specificity" evidence="4">
    <location>
        <position position="16"/>
    </location>
</feature>
<keyword evidence="3 4" id="KW-0546">Nucleotide metabolism</keyword>